<evidence type="ECO:0000313" key="1">
    <source>
        <dbReference type="EMBL" id="TCN67614.1"/>
    </source>
</evidence>
<dbReference type="Proteomes" id="UP000294830">
    <property type="component" value="Unassembled WGS sequence"/>
</dbReference>
<reference evidence="1 2" key="1">
    <citation type="submission" date="2019-03" db="EMBL/GenBank/DDBJ databases">
        <title>Genomic Encyclopedia of Archaeal and Bacterial Type Strains, Phase II (KMG-II): from individual species to whole genera.</title>
        <authorList>
            <person name="Goeker M."/>
        </authorList>
    </citation>
    <scope>NUCLEOTIDE SEQUENCE [LARGE SCALE GENOMIC DNA]</scope>
    <source>
        <strain evidence="1 2">RL-C</strain>
    </source>
</reference>
<organism evidence="1 2">
    <name type="scientific">Acetobacteroides hydrogenigenes</name>
    <dbReference type="NCBI Taxonomy" id="979970"/>
    <lineage>
        <taxon>Bacteria</taxon>
        <taxon>Pseudomonadati</taxon>
        <taxon>Bacteroidota</taxon>
        <taxon>Bacteroidia</taxon>
        <taxon>Bacteroidales</taxon>
        <taxon>Rikenellaceae</taxon>
        <taxon>Acetobacteroides</taxon>
    </lineage>
</organism>
<dbReference type="EMBL" id="SLWB01000007">
    <property type="protein sequence ID" value="TCN67614.1"/>
    <property type="molecule type" value="Genomic_DNA"/>
</dbReference>
<keyword evidence="2" id="KW-1185">Reference proteome</keyword>
<comment type="caution">
    <text evidence="1">The sequence shown here is derived from an EMBL/GenBank/DDBJ whole genome shotgun (WGS) entry which is preliminary data.</text>
</comment>
<sequence length="37" mass="4185">MGVLSVLNELLHYFICVVNEVILLLKIEPCMIASFGY</sequence>
<dbReference type="AlphaFoldDB" id="A0A4R2EMC6"/>
<gene>
    <name evidence="1" type="ORF">CLV25_10773</name>
</gene>
<evidence type="ECO:0000313" key="2">
    <source>
        <dbReference type="Proteomes" id="UP000294830"/>
    </source>
</evidence>
<accession>A0A4R2EMC6</accession>
<proteinExistence type="predicted"/>
<name>A0A4R2EMC6_9BACT</name>
<protein>
    <submittedName>
        <fullName evidence="1">Uncharacterized protein</fullName>
    </submittedName>
</protein>